<feature type="compositionally biased region" description="Polar residues" evidence="1">
    <location>
        <begin position="1"/>
        <end position="10"/>
    </location>
</feature>
<dbReference type="AlphaFoldDB" id="A0A0F4QFZ5"/>
<evidence type="ECO:0000313" key="2">
    <source>
        <dbReference type="EMBL" id="KJZ06506.1"/>
    </source>
</evidence>
<reference evidence="2 3" key="1">
    <citation type="journal article" date="2015" name="BMC Genomics">
        <title>Genome mining reveals unlocked bioactive potential of marine Gram-negative bacteria.</title>
        <authorList>
            <person name="Machado H."/>
            <person name="Sonnenschein E.C."/>
            <person name="Melchiorsen J."/>
            <person name="Gram L."/>
        </authorList>
    </citation>
    <scope>NUCLEOTIDE SEQUENCE [LARGE SCALE GENOMIC DNA]</scope>
    <source>
        <strain evidence="2 3">S2471</strain>
    </source>
</reference>
<comment type="caution">
    <text evidence="2">The sequence shown here is derived from an EMBL/GenBank/DDBJ whole genome shotgun (WGS) entry which is preliminary data.</text>
</comment>
<name>A0A0F4QFZ5_9GAMM</name>
<proteinExistence type="predicted"/>
<dbReference type="PATRIC" id="fig|43658.5.peg.3921"/>
<feature type="compositionally biased region" description="Basic and acidic residues" evidence="1">
    <location>
        <begin position="11"/>
        <end position="21"/>
    </location>
</feature>
<keyword evidence="3" id="KW-1185">Reference proteome</keyword>
<dbReference type="Proteomes" id="UP000033452">
    <property type="component" value="Unassembled WGS sequence"/>
</dbReference>
<evidence type="ECO:0000313" key="3">
    <source>
        <dbReference type="Proteomes" id="UP000033452"/>
    </source>
</evidence>
<evidence type="ECO:0000256" key="1">
    <source>
        <dbReference type="SAM" id="MobiDB-lite"/>
    </source>
</evidence>
<dbReference type="RefSeq" id="WP_046006469.1">
    <property type="nucleotide sequence ID" value="NZ_JXYA01000047.1"/>
</dbReference>
<dbReference type="EMBL" id="JXYA01000047">
    <property type="protein sequence ID" value="KJZ06506.1"/>
    <property type="molecule type" value="Genomic_DNA"/>
</dbReference>
<feature type="region of interest" description="Disordered" evidence="1">
    <location>
        <begin position="1"/>
        <end position="21"/>
    </location>
</feature>
<organism evidence="2 3">
    <name type="scientific">Pseudoalteromonas rubra</name>
    <dbReference type="NCBI Taxonomy" id="43658"/>
    <lineage>
        <taxon>Bacteria</taxon>
        <taxon>Pseudomonadati</taxon>
        <taxon>Pseudomonadota</taxon>
        <taxon>Gammaproteobacteria</taxon>
        <taxon>Alteromonadales</taxon>
        <taxon>Pseudoalteromonadaceae</taxon>
        <taxon>Pseudoalteromonas</taxon>
    </lineage>
</organism>
<protein>
    <submittedName>
        <fullName evidence="2">Uncharacterized protein</fullName>
    </submittedName>
</protein>
<dbReference type="OrthoDB" id="9887738at2"/>
<accession>A0A0F4QFZ5</accession>
<gene>
    <name evidence="2" type="ORF">TW77_18535</name>
</gene>
<sequence>MSDQTPTIQEDNSHGDENPLWGFEKDAEWRNAFRRLISYSWVSDEKLQEVIDNPIEMMSKLSDYTPPSGLYIRFRGLKSNKEVIETPPYNEFNKESLIGYSYDASFLEKQHPINGWLETADHLPTEVIFTLPPAPENNDIKAYALADYEAKGKEMPFSCC</sequence>